<dbReference type="GO" id="GO:0009396">
    <property type="term" value="P:folic acid-containing compound biosynthetic process"/>
    <property type="evidence" value="ECO:0007669"/>
    <property type="project" value="TreeGrafter"/>
</dbReference>
<dbReference type="Pfam" id="PF01812">
    <property type="entry name" value="5-FTHF_cyc-lig"/>
    <property type="match status" value="1"/>
</dbReference>
<dbReference type="Proteomes" id="UP000254575">
    <property type="component" value="Unassembled WGS sequence"/>
</dbReference>
<dbReference type="PANTHER" id="PTHR23407:SF1">
    <property type="entry name" value="5-FORMYLTETRAHYDROFOLATE CYCLO-LIGASE"/>
    <property type="match status" value="1"/>
</dbReference>
<dbReference type="PANTHER" id="PTHR23407">
    <property type="entry name" value="ATPASE INHIBITOR/5-FORMYLTETRAHYDROFOLATE CYCLO-LIGASE"/>
    <property type="match status" value="1"/>
</dbReference>
<comment type="cofactor">
    <cofactor evidence="5">
        <name>Mg(2+)</name>
        <dbReference type="ChEBI" id="CHEBI:18420"/>
    </cofactor>
</comment>
<keyword evidence="5" id="KW-0479">Metal-binding</keyword>
<feature type="binding site" evidence="4">
    <location>
        <begin position="133"/>
        <end position="141"/>
    </location>
    <ligand>
        <name>ATP</name>
        <dbReference type="ChEBI" id="CHEBI:30616"/>
    </ligand>
</feature>
<gene>
    <name evidence="6" type="ORF">NCTC10717_00459</name>
</gene>
<dbReference type="RefSeq" id="WP_115217757.1">
    <property type="nucleotide sequence ID" value="NZ_UHIA01000003.1"/>
</dbReference>
<dbReference type="InterPro" id="IPR024185">
    <property type="entry name" value="FTHF_cligase-like_sf"/>
</dbReference>
<dbReference type="EC" id="6.3.3.2" evidence="5"/>
<reference evidence="6 7" key="1">
    <citation type="submission" date="2018-06" db="EMBL/GenBank/DDBJ databases">
        <authorList>
            <consortium name="Pathogen Informatics"/>
            <person name="Doyle S."/>
        </authorList>
    </citation>
    <scope>NUCLEOTIDE SEQUENCE [LARGE SCALE GENOMIC DNA]</scope>
    <source>
        <strain evidence="6 7">NCTC10717</strain>
    </source>
</reference>
<evidence type="ECO:0000313" key="6">
    <source>
        <dbReference type="EMBL" id="SUO92260.1"/>
    </source>
</evidence>
<proteinExistence type="inferred from homology"/>
<evidence type="ECO:0000256" key="2">
    <source>
        <dbReference type="ARBA" id="ARBA00022741"/>
    </source>
</evidence>
<evidence type="ECO:0000256" key="3">
    <source>
        <dbReference type="ARBA" id="ARBA00022840"/>
    </source>
</evidence>
<dbReference type="AlphaFoldDB" id="A0A380MIU8"/>
<evidence type="ECO:0000313" key="7">
    <source>
        <dbReference type="Proteomes" id="UP000254575"/>
    </source>
</evidence>
<keyword evidence="7" id="KW-1185">Reference proteome</keyword>
<keyword evidence="3 4" id="KW-0067">ATP-binding</keyword>
<name>A0A380MIU8_9GAMM</name>
<dbReference type="InterPro" id="IPR037171">
    <property type="entry name" value="NagB/RpiA_transferase-like"/>
</dbReference>
<feature type="binding site" evidence="4">
    <location>
        <position position="51"/>
    </location>
    <ligand>
        <name>substrate</name>
    </ligand>
</feature>
<keyword evidence="6" id="KW-0436">Ligase</keyword>
<sequence length="191" mass="21676">MGNLNAVRNELRRRRQAIAGMLRQQKSAAAAQYAQQFLAQLSQAQHIGVFLSLPEEIDTSVLVDTLWRQKKSLYLPVVKEKQAALAWREYRRDTVLIKDIFGIATPSDASAEWQGDFDVVLVPLVGVDVKGNRLGMGGGFYDRTFADKIRGHRPWLIGFAYECQLIDHIQRRDWDVPLDALATDAQLLHFI</sequence>
<dbReference type="GO" id="GO:0005524">
    <property type="term" value="F:ATP binding"/>
    <property type="evidence" value="ECO:0007669"/>
    <property type="project" value="UniProtKB-KW"/>
</dbReference>
<keyword evidence="5" id="KW-0460">Magnesium</keyword>
<dbReference type="GO" id="GO:0030272">
    <property type="term" value="F:5-formyltetrahydrofolate cyclo-ligase activity"/>
    <property type="evidence" value="ECO:0007669"/>
    <property type="project" value="UniProtKB-EC"/>
</dbReference>
<dbReference type="SUPFAM" id="SSF100950">
    <property type="entry name" value="NagB/RpiA/CoA transferase-like"/>
    <property type="match status" value="1"/>
</dbReference>
<dbReference type="Gene3D" id="3.40.50.10420">
    <property type="entry name" value="NagB/RpiA/CoA transferase-like"/>
    <property type="match status" value="1"/>
</dbReference>
<dbReference type="OrthoDB" id="9801938at2"/>
<dbReference type="PIRSF" id="PIRSF006806">
    <property type="entry name" value="FTHF_cligase"/>
    <property type="match status" value="1"/>
</dbReference>
<evidence type="ECO:0000256" key="4">
    <source>
        <dbReference type="PIRSR" id="PIRSR006806-1"/>
    </source>
</evidence>
<feature type="binding site" evidence="4">
    <location>
        <position position="56"/>
    </location>
    <ligand>
        <name>substrate</name>
    </ligand>
</feature>
<evidence type="ECO:0000256" key="5">
    <source>
        <dbReference type="RuleBase" id="RU361279"/>
    </source>
</evidence>
<dbReference type="EMBL" id="UHIA01000003">
    <property type="protein sequence ID" value="SUO92260.1"/>
    <property type="molecule type" value="Genomic_DNA"/>
</dbReference>
<dbReference type="InterPro" id="IPR002698">
    <property type="entry name" value="FTHF_cligase"/>
</dbReference>
<dbReference type="GO" id="GO:0046872">
    <property type="term" value="F:metal ion binding"/>
    <property type="evidence" value="ECO:0007669"/>
    <property type="project" value="UniProtKB-KW"/>
</dbReference>
<accession>A0A380MIU8</accession>
<organism evidence="6 7">
    <name type="scientific">Suttonella indologenes</name>
    <dbReference type="NCBI Taxonomy" id="13276"/>
    <lineage>
        <taxon>Bacteria</taxon>
        <taxon>Pseudomonadati</taxon>
        <taxon>Pseudomonadota</taxon>
        <taxon>Gammaproteobacteria</taxon>
        <taxon>Cardiobacteriales</taxon>
        <taxon>Cardiobacteriaceae</taxon>
        <taxon>Suttonella</taxon>
    </lineage>
</organism>
<comment type="similarity">
    <text evidence="1 5">Belongs to the 5-formyltetrahydrofolate cyclo-ligase family.</text>
</comment>
<comment type="catalytic activity">
    <reaction evidence="5">
        <text>(6S)-5-formyl-5,6,7,8-tetrahydrofolate + ATP = (6R)-5,10-methenyltetrahydrofolate + ADP + phosphate</text>
        <dbReference type="Rhea" id="RHEA:10488"/>
        <dbReference type="ChEBI" id="CHEBI:30616"/>
        <dbReference type="ChEBI" id="CHEBI:43474"/>
        <dbReference type="ChEBI" id="CHEBI:57455"/>
        <dbReference type="ChEBI" id="CHEBI:57457"/>
        <dbReference type="ChEBI" id="CHEBI:456216"/>
        <dbReference type="EC" id="6.3.3.2"/>
    </reaction>
</comment>
<evidence type="ECO:0000256" key="1">
    <source>
        <dbReference type="ARBA" id="ARBA00010638"/>
    </source>
</evidence>
<protein>
    <recommendedName>
        <fullName evidence="5">5-formyltetrahydrofolate cyclo-ligase</fullName>
        <ecNumber evidence="5">6.3.3.2</ecNumber>
    </recommendedName>
</protein>
<keyword evidence="2 4" id="KW-0547">Nucleotide-binding</keyword>
<dbReference type="GO" id="GO:0035999">
    <property type="term" value="P:tetrahydrofolate interconversion"/>
    <property type="evidence" value="ECO:0007669"/>
    <property type="project" value="TreeGrafter"/>
</dbReference>
<dbReference type="NCBIfam" id="TIGR02727">
    <property type="entry name" value="MTHFS_bact"/>
    <property type="match status" value="1"/>
</dbReference>